<accession>A0A9D2SG02</accession>
<feature type="active site" evidence="9">
    <location>
        <position position="139"/>
    </location>
</feature>
<dbReference type="GO" id="GO:0006508">
    <property type="term" value="P:proteolysis"/>
    <property type="evidence" value="ECO:0007669"/>
    <property type="project" value="UniProtKB-KW"/>
</dbReference>
<protein>
    <recommendedName>
        <fullName evidence="9">Lipoprotein signal peptidase</fullName>
        <ecNumber evidence="9">3.4.23.36</ecNumber>
    </recommendedName>
    <alternativeName>
        <fullName evidence="9">Prolipoprotein signal peptidase</fullName>
    </alternativeName>
    <alternativeName>
        <fullName evidence="9">Signal peptidase II</fullName>
        <shortName evidence="9">SPase II</shortName>
    </alternativeName>
</protein>
<evidence type="ECO:0000256" key="9">
    <source>
        <dbReference type="HAMAP-Rule" id="MF_00161"/>
    </source>
</evidence>
<evidence type="ECO:0000256" key="6">
    <source>
        <dbReference type="ARBA" id="ARBA00022801"/>
    </source>
</evidence>
<evidence type="ECO:0000256" key="2">
    <source>
        <dbReference type="ARBA" id="ARBA00022475"/>
    </source>
</evidence>
<comment type="catalytic activity">
    <reaction evidence="9 10">
        <text>Release of signal peptides from bacterial membrane prolipoproteins. Hydrolyzes -Xaa-Yaa-Zaa-|-(S,diacylglyceryl)Cys-, in which Xaa is hydrophobic (preferably Leu), and Yaa (Ala or Ser) and Zaa (Gly or Ala) have small, neutral side chains.</text>
        <dbReference type="EC" id="3.4.23.36"/>
    </reaction>
</comment>
<evidence type="ECO:0000313" key="13">
    <source>
        <dbReference type="Proteomes" id="UP000826793"/>
    </source>
</evidence>
<sequence>MKSNACNRGRTTAVLVLLAAVVLLVVDQVIKYFVLRYLEPVGTVKVLPGLLEFTYVENTGAAFGLFQNVLWLVILVTLVASLVILVLLFRYRHHTFLSYATSALLLAGGVGNLLDRFIHGFVVDYIHVLFFDYIFNFADCCITVGAVLFVLHVLFFTQDHSGKAELPEEQEKL</sequence>
<comment type="subcellular location">
    <subcellularLocation>
        <location evidence="9">Cell membrane</location>
        <topology evidence="9">Multi-pass membrane protein</topology>
    </subcellularLocation>
</comment>
<evidence type="ECO:0000256" key="7">
    <source>
        <dbReference type="ARBA" id="ARBA00022989"/>
    </source>
</evidence>
<dbReference type="GO" id="GO:0004190">
    <property type="term" value="F:aspartic-type endopeptidase activity"/>
    <property type="evidence" value="ECO:0007669"/>
    <property type="project" value="UniProtKB-UniRule"/>
</dbReference>
<evidence type="ECO:0000256" key="5">
    <source>
        <dbReference type="ARBA" id="ARBA00022750"/>
    </source>
</evidence>
<dbReference type="PROSITE" id="PS00855">
    <property type="entry name" value="SPASE_II"/>
    <property type="match status" value="1"/>
</dbReference>
<dbReference type="PANTHER" id="PTHR33695:SF1">
    <property type="entry name" value="LIPOPROTEIN SIGNAL PEPTIDASE"/>
    <property type="match status" value="1"/>
</dbReference>
<dbReference type="HAMAP" id="MF_00161">
    <property type="entry name" value="LspA"/>
    <property type="match status" value="1"/>
</dbReference>
<feature type="transmembrane region" description="Helical" evidence="9">
    <location>
        <begin position="12"/>
        <end position="34"/>
    </location>
</feature>
<keyword evidence="6 9" id="KW-0378">Hydrolase</keyword>
<reference evidence="12" key="1">
    <citation type="journal article" date="2021" name="PeerJ">
        <title>Extensive microbial diversity within the chicken gut microbiome revealed by metagenomics and culture.</title>
        <authorList>
            <person name="Gilroy R."/>
            <person name="Ravi A."/>
            <person name="Getino M."/>
            <person name="Pursley I."/>
            <person name="Horton D.L."/>
            <person name="Alikhan N.F."/>
            <person name="Baker D."/>
            <person name="Gharbi K."/>
            <person name="Hall N."/>
            <person name="Watson M."/>
            <person name="Adriaenssens E.M."/>
            <person name="Foster-Nyarko E."/>
            <person name="Jarju S."/>
            <person name="Secka A."/>
            <person name="Antonio M."/>
            <person name="Oren A."/>
            <person name="Chaudhuri R.R."/>
            <person name="La Ragione R."/>
            <person name="Hildebrand F."/>
            <person name="Pallen M.J."/>
        </authorList>
    </citation>
    <scope>NUCLEOTIDE SEQUENCE</scope>
    <source>
        <strain evidence="12">CHK185-1770</strain>
    </source>
</reference>
<keyword evidence="2 9" id="KW-1003">Cell membrane</keyword>
<feature type="transmembrane region" description="Helical" evidence="9">
    <location>
        <begin position="69"/>
        <end position="89"/>
    </location>
</feature>
<dbReference type="Proteomes" id="UP000826793">
    <property type="component" value="Unassembled WGS sequence"/>
</dbReference>
<comment type="similarity">
    <text evidence="1 9 11">Belongs to the peptidase A8 family.</text>
</comment>
<reference evidence="12" key="2">
    <citation type="submission" date="2021-04" db="EMBL/GenBank/DDBJ databases">
        <authorList>
            <person name="Gilroy R."/>
        </authorList>
    </citation>
    <scope>NUCLEOTIDE SEQUENCE</scope>
    <source>
        <strain evidence="12">CHK185-1770</strain>
    </source>
</reference>
<feature type="transmembrane region" description="Helical" evidence="9">
    <location>
        <begin position="134"/>
        <end position="156"/>
    </location>
</feature>
<dbReference type="GO" id="GO:0005886">
    <property type="term" value="C:plasma membrane"/>
    <property type="evidence" value="ECO:0007669"/>
    <property type="project" value="UniProtKB-SubCell"/>
</dbReference>
<dbReference type="EC" id="3.4.23.36" evidence="9"/>
<dbReference type="Pfam" id="PF01252">
    <property type="entry name" value="Peptidase_A8"/>
    <property type="match status" value="1"/>
</dbReference>
<keyword evidence="8 9" id="KW-0472">Membrane</keyword>
<evidence type="ECO:0000256" key="11">
    <source>
        <dbReference type="RuleBase" id="RU004181"/>
    </source>
</evidence>
<keyword evidence="7 9" id="KW-1133">Transmembrane helix</keyword>
<comment type="pathway">
    <text evidence="9">Protein modification; lipoprotein biosynthesis (signal peptide cleavage).</text>
</comment>
<evidence type="ECO:0000256" key="3">
    <source>
        <dbReference type="ARBA" id="ARBA00022670"/>
    </source>
</evidence>
<name>A0A9D2SG02_9FIRM</name>
<proteinExistence type="inferred from homology"/>
<dbReference type="InterPro" id="IPR001872">
    <property type="entry name" value="Peptidase_A8"/>
</dbReference>
<dbReference type="AlphaFoldDB" id="A0A9D2SG02"/>
<dbReference type="PANTHER" id="PTHR33695">
    <property type="entry name" value="LIPOPROTEIN SIGNAL PEPTIDASE"/>
    <property type="match status" value="1"/>
</dbReference>
<keyword evidence="4 9" id="KW-0812">Transmembrane</keyword>
<feature type="active site" evidence="9">
    <location>
        <position position="124"/>
    </location>
</feature>
<keyword evidence="5 9" id="KW-0064">Aspartyl protease</keyword>
<feature type="transmembrane region" description="Helical" evidence="9">
    <location>
        <begin position="96"/>
        <end position="114"/>
    </location>
</feature>
<evidence type="ECO:0000313" key="12">
    <source>
        <dbReference type="EMBL" id="HJB98133.1"/>
    </source>
</evidence>
<keyword evidence="3 9" id="KW-0645">Protease</keyword>
<dbReference type="PRINTS" id="PR00781">
    <property type="entry name" value="LIPOSIGPTASE"/>
</dbReference>
<organism evidence="12 13">
    <name type="scientific">Candidatus Acutalibacter pullicola</name>
    <dbReference type="NCBI Taxonomy" id="2838417"/>
    <lineage>
        <taxon>Bacteria</taxon>
        <taxon>Bacillati</taxon>
        <taxon>Bacillota</taxon>
        <taxon>Clostridia</taxon>
        <taxon>Eubacteriales</taxon>
        <taxon>Acutalibacteraceae</taxon>
        <taxon>Acutalibacter</taxon>
    </lineage>
</organism>
<dbReference type="EMBL" id="DWXG01000049">
    <property type="protein sequence ID" value="HJB98133.1"/>
    <property type="molecule type" value="Genomic_DNA"/>
</dbReference>
<comment type="caution">
    <text evidence="12">The sequence shown here is derived from an EMBL/GenBank/DDBJ whole genome shotgun (WGS) entry which is preliminary data.</text>
</comment>
<evidence type="ECO:0000256" key="10">
    <source>
        <dbReference type="RuleBase" id="RU000594"/>
    </source>
</evidence>
<evidence type="ECO:0000256" key="1">
    <source>
        <dbReference type="ARBA" id="ARBA00006139"/>
    </source>
</evidence>
<comment type="function">
    <text evidence="9 10">This protein specifically catalyzes the removal of signal peptides from prolipoproteins.</text>
</comment>
<gene>
    <name evidence="9 12" type="primary">lspA</name>
    <name evidence="12" type="ORF">H9710_06090</name>
</gene>
<evidence type="ECO:0000256" key="8">
    <source>
        <dbReference type="ARBA" id="ARBA00023136"/>
    </source>
</evidence>
<evidence type="ECO:0000256" key="4">
    <source>
        <dbReference type="ARBA" id="ARBA00022692"/>
    </source>
</evidence>
<dbReference type="NCBIfam" id="TIGR00077">
    <property type="entry name" value="lspA"/>
    <property type="match status" value="1"/>
</dbReference>